<comment type="similarity">
    <text evidence="2">Belongs to the outer membrane factor (OMF) (TC 1.B.17) family.</text>
</comment>
<dbReference type="Pfam" id="PF02321">
    <property type="entry name" value="OEP"/>
    <property type="match status" value="2"/>
</dbReference>
<dbReference type="KEGG" id="sku:Sulku_2097"/>
<sequence length="436" mass="49471">MKLGYGVMSIIACGFLALGAQPLTLSNAYDLALKNEPHLRSLSLRMEATKETVTQSKAKLYPQVQGSLSWGSYGYDADYLRSPVNENYKSYSLSASQPIFHPELWRGIDSSKSRQKAATYEFQSEAQKLGLDVAKAYFNLLRTKRNVEMLTSQSEYYLAKYKEQEEKLKFGLTNRIDLLEAKVHSDKALSELLAEQKRSKVAALRLEHYIKEPVGDLPDFDFSMVDPGKLFRDGMEWESKLGNNPTLQASMASEESATHEVAVRKYQHYPKVDLSLARKETYTQDSVAHKYDNQAIVQMSIPIFEGGYTQSRVREGKMLLEAAQNDVEYNRLDTKQRFEELWAESQLNVETLQVMKESEKSAKLYLDSMEQANKAGLKSLLDVLEAKAKLYEVKRDTIDAGYELVNNYLSILDVTGELNSENIAFLENMAISKGEQ</sequence>
<dbReference type="GO" id="GO:0015288">
    <property type="term" value="F:porin activity"/>
    <property type="evidence" value="ECO:0007669"/>
    <property type="project" value="TreeGrafter"/>
</dbReference>
<name>E4U2Z3_SULKY</name>
<evidence type="ECO:0000256" key="6">
    <source>
        <dbReference type="ARBA" id="ARBA00023136"/>
    </source>
</evidence>
<dbReference type="InterPro" id="IPR003423">
    <property type="entry name" value="OMP_efflux"/>
</dbReference>
<keyword evidence="5" id="KW-0812">Transmembrane</keyword>
<dbReference type="GO" id="GO:1990281">
    <property type="term" value="C:efflux pump complex"/>
    <property type="evidence" value="ECO:0007669"/>
    <property type="project" value="TreeGrafter"/>
</dbReference>
<evidence type="ECO:0000313" key="10">
    <source>
        <dbReference type="Proteomes" id="UP000008721"/>
    </source>
</evidence>
<dbReference type="RefSeq" id="WP_013460954.1">
    <property type="nucleotide sequence ID" value="NC_014762.1"/>
</dbReference>
<protein>
    <submittedName>
        <fullName evidence="9">Outer membrane efflux protein</fullName>
    </submittedName>
</protein>
<accession>E4U2Z3</accession>
<dbReference type="eggNOG" id="COG1538">
    <property type="taxonomic scope" value="Bacteria"/>
</dbReference>
<dbReference type="OrthoDB" id="9813458at2"/>
<evidence type="ECO:0000256" key="5">
    <source>
        <dbReference type="ARBA" id="ARBA00022692"/>
    </source>
</evidence>
<feature type="signal peptide" evidence="8">
    <location>
        <begin position="1"/>
        <end position="20"/>
    </location>
</feature>
<gene>
    <name evidence="9" type="ordered locus">Sulku_2097</name>
</gene>
<dbReference type="GO" id="GO:0009279">
    <property type="term" value="C:cell outer membrane"/>
    <property type="evidence" value="ECO:0007669"/>
    <property type="project" value="UniProtKB-SubCell"/>
</dbReference>
<evidence type="ECO:0000256" key="3">
    <source>
        <dbReference type="ARBA" id="ARBA00022448"/>
    </source>
</evidence>
<dbReference type="GO" id="GO:0015562">
    <property type="term" value="F:efflux transmembrane transporter activity"/>
    <property type="evidence" value="ECO:0007669"/>
    <property type="project" value="InterPro"/>
</dbReference>
<dbReference type="HOGENOM" id="CLU_012817_0_2_7"/>
<keyword evidence="4" id="KW-1134">Transmembrane beta strand</keyword>
<evidence type="ECO:0000256" key="4">
    <source>
        <dbReference type="ARBA" id="ARBA00022452"/>
    </source>
</evidence>
<dbReference type="EMBL" id="CP002355">
    <property type="protein sequence ID" value="ADR34757.1"/>
    <property type="molecule type" value="Genomic_DNA"/>
</dbReference>
<comment type="subcellular location">
    <subcellularLocation>
        <location evidence="1">Cell outer membrane</location>
    </subcellularLocation>
</comment>
<dbReference type="AlphaFoldDB" id="E4U2Z3"/>
<evidence type="ECO:0000256" key="8">
    <source>
        <dbReference type="SAM" id="SignalP"/>
    </source>
</evidence>
<dbReference type="SUPFAM" id="SSF56954">
    <property type="entry name" value="Outer membrane efflux proteins (OEP)"/>
    <property type="match status" value="1"/>
</dbReference>
<organism evidence="9 10">
    <name type="scientific">Sulfuricurvum kujiense (strain ATCC BAA-921 / DSM 16994 / JCM 11577 / YK-1)</name>
    <dbReference type="NCBI Taxonomy" id="709032"/>
    <lineage>
        <taxon>Bacteria</taxon>
        <taxon>Pseudomonadati</taxon>
        <taxon>Campylobacterota</taxon>
        <taxon>Epsilonproteobacteria</taxon>
        <taxon>Campylobacterales</taxon>
        <taxon>Sulfurimonadaceae</taxon>
        <taxon>Sulfuricurvum</taxon>
    </lineage>
</organism>
<dbReference type="InterPro" id="IPR051906">
    <property type="entry name" value="TolC-like"/>
</dbReference>
<dbReference type="PANTHER" id="PTHR30026">
    <property type="entry name" value="OUTER MEMBRANE PROTEIN TOLC"/>
    <property type="match status" value="1"/>
</dbReference>
<evidence type="ECO:0000256" key="2">
    <source>
        <dbReference type="ARBA" id="ARBA00007613"/>
    </source>
</evidence>
<keyword evidence="3" id="KW-0813">Transport</keyword>
<proteinExistence type="inferred from homology"/>
<evidence type="ECO:0000256" key="7">
    <source>
        <dbReference type="ARBA" id="ARBA00023237"/>
    </source>
</evidence>
<feature type="chain" id="PRO_5003190014" evidence="8">
    <location>
        <begin position="21"/>
        <end position="436"/>
    </location>
</feature>
<dbReference type="Proteomes" id="UP000008721">
    <property type="component" value="Chromosome"/>
</dbReference>
<keyword evidence="10" id="KW-1185">Reference proteome</keyword>
<evidence type="ECO:0000313" key="9">
    <source>
        <dbReference type="EMBL" id="ADR34757.1"/>
    </source>
</evidence>
<evidence type="ECO:0000256" key="1">
    <source>
        <dbReference type="ARBA" id="ARBA00004442"/>
    </source>
</evidence>
<dbReference type="STRING" id="709032.Sulku_2097"/>
<reference evidence="9 10" key="1">
    <citation type="journal article" date="2012" name="Stand. Genomic Sci.">
        <title>Complete genome sequence of the sulfur compounds oxidizing chemolithoautotroph Sulfuricurvum kujiense type strain (YK-1(T)).</title>
        <authorList>
            <person name="Han C."/>
            <person name="Kotsyurbenko O."/>
            <person name="Chertkov O."/>
            <person name="Held B."/>
            <person name="Lapidus A."/>
            <person name="Nolan M."/>
            <person name="Lucas S."/>
            <person name="Hammon N."/>
            <person name="Deshpande S."/>
            <person name="Cheng J.F."/>
            <person name="Tapia R."/>
            <person name="Goodwin L.A."/>
            <person name="Pitluck S."/>
            <person name="Liolios K."/>
            <person name="Pagani I."/>
            <person name="Ivanova N."/>
            <person name="Mavromatis K."/>
            <person name="Mikhailova N."/>
            <person name="Pati A."/>
            <person name="Chen A."/>
            <person name="Palaniappan K."/>
            <person name="Land M."/>
            <person name="Hauser L."/>
            <person name="Chang Y.J."/>
            <person name="Jeffries C.D."/>
            <person name="Brambilla E.M."/>
            <person name="Rohde M."/>
            <person name="Spring S."/>
            <person name="Sikorski J."/>
            <person name="Goker M."/>
            <person name="Woyke T."/>
            <person name="Bristow J."/>
            <person name="Eisen J.A."/>
            <person name="Markowitz V."/>
            <person name="Hugenholtz P."/>
            <person name="Kyrpides N.C."/>
            <person name="Klenk H.P."/>
            <person name="Detter J.C."/>
        </authorList>
    </citation>
    <scope>NUCLEOTIDE SEQUENCE [LARGE SCALE GENOMIC DNA]</scope>
    <source>
        <strain evidence="10">ATCC BAA-921 / DSM 16994 / JCM 11577 / YK-1</strain>
    </source>
</reference>
<keyword evidence="6" id="KW-0472">Membrane</keyword>
<dbReference type="PANTHER" id="PTHR30026:SF20">
    <property type="entry name" value="OUTER MEMBRANE PROTEIN TOLC"/>
    <property type="match status" value="1"/>
</dbReference>
<keyword evidence="8" id="KW-0732">Signal</keyword>
<dbReference type="Gene3D" id="1.20.1600.10">
    <property type="entry name" value="Outer membrane efflux proteins (OEP)"/>
    <property type="match status" value="1"/>
</dbReference>
<keyword evidence="7" id="KW-0998">Cell outer membrane</keyword>